<dbReference type="GO" id="GO:0009295">
    <property type="term" value="C:nucleoid"/>
    <property type="evidence" value="ECO:0007669"/>
    <property type="project" value="TreeGrafter"/>
</dbReference>
<protein>
    <recommendedName>
        <fullName evidence="3 4">Single-stranded DNA-binding protein</fullName>
        <shortName evidence="3">SSB</shortName>
    </recommendedName>
</protein>
<dbReference type="OrthoDB" id="9809878at2"/>
<evidence type="ECO:0000313" key="7">
    <source>
        <dbReference type="Proteomes" id="UP000279909"/>
    </source>
</evidence>
<dbReference type="RefSeq" id="WP_122971314.1">
    <property type="nucleotide sequence ID" value="NZ_RHLQ01000009.1"/>
</dbReference>
<keyword evidence="7" id="KW-1185">Reference proteome</keyword>
<accession>A0A3M8HD98</accession>
<gene>
    <name evidence="6" type="primary">ssb</name>
    <name evidence="6" type="ORF">EC501_05605</name>
</gene>
<dbReference type="InterPro" id="IPR011344">
    <property type="entry name" value="ssDNA-bd"/>
</dbReference>
<dbReference type="Pfam" id="PF00436">
    <property type="entry name" value="SSB"/>
    <property type="match status" value="1"/>
</dbReference>
<dbReference type="InterPro" id="IPR012340">
    <property type="entry name" value="NA-bd_OB-fold"/>
</dbReference>
<organism evidence="6 7">
    <name type="scientific">Lysinibacillus halotolerans</name>
    <dbReference type="NCBI Taxonomy" id="1368476"/>
    <lineage>
        <taxon>Bacteria</taxon>
        <taxon>Bacillati</taxon>
        <taxon>Bacillota</taxon>
        <taxon>Bacilli</taxon>
        <taxon>Bacillales</taxon>
        <taxon>Bacillaceae</taxon>
        <taxon>Lysinibacillus</taxon>
    </lineage>
</organism>
<dbReference type="Gene3D" id="2.40.50.140">
    <property type="entry name" value="Nucleic acid-binding proteins"/>
    <property type="match status" value="1"/>
</dbReference>
<evidence type="ECO:0000256" key="4">
    <source>
        <dbReference type="RuleBase" id="RU000524"/>
    </source>
</evidence>
<dbReference type="CDD" id="cd04496">
    <property type="entry name" value="SSB_OBF"/>
    <property type="match status" value="1"/>
</dbReference>
<evidence type="ECO:0000256" key="3">
    <source>
        <dbReference type="HAMAP-Rule" id="MF_00984"/>
    </source>
</evidence>
<dbReference type="PANTHER" id="PTHR10302:SF27">
    <property type="entry name" value="SINGLE-STRANDED DNA-BINDING PROTEIN"/>
    <property type="match status" value="1"/>
</dbReference>
<reference evidence="6 7" key="1">
    <citation type="journal article" date="2014" name="Int. J. Syst. Evol. Microbiol.">
        <title>Lysinibacillus halotolerans sp. nov., isolated from saline-alkaline soil.</title>
        <authorList>
            <person name="Kong D."/>
            <person name="Wang Y."/>
            <person name="Zhao B."/>
            <person name="Li Y."/>
            <person name="Song J."/>
            <person name="Zhai Y."/>
            <person name="Zhang C."/>
            <person name="Wang H."/>
            <person name="Chen X."/>
            <person name="Zhao B."/>
            <person name="Ruan Z."/>
        </authorList>
    </citation>
    <scope>NUCLEOTIDE SEQUENCE [LARGE SCALE GENOMIC DNA]</scope>
    <source>
        <strain evidence="6 7">MCCC 1A12703</strain>
    </source>
</reference>
<comment type="caution">
    <text evidence="3">Lacks conserved residue(s) required for the propagation of feature annotation.</text>
</comment>
<dbReference type="FunFam" id="2.40.50.140:FF:000084">
    <property type="entry name" value="Single-stranded DNA-binding protein"/>
    <property type="match status" value="1"/>
</dbReference>
<dbReference type="GO" id="GO:0006260">
    <property type="term" value="P:DNA replication"/>
    <property type="evidence" value="ECO:0007669"/>
    <property type="project" value="InterPro"/>
</dbReference>
<dbReference type="Proteomes" id="UP000279909">
    <property type="component" value="Unassembled WGS sequence"/>
</dbReference>
<evidence type="ECO:0000313" key="6">
    <source>
        <dbReference type="EMBL" id="RND00249.1"/>
    </source>
</evidence>
<dbReference type="AlphaFoldDB" id="A0A3M8HD98"/>
<dbReference type="PANTHER" id="PTHR10302">
    <property type="entry name" value="SINGLE-STRANDED DNA-BINDING PROTEIN"/>
    <property type="match status" value="1"/>
</dbReference>
<keyword evidence="2" id="KW-0233">DNA recombination</keyword>
<dbReference type="NCBIfam" id="TIGR00621">
    <property type="entry name" value="ssb"/>
    <property type="match status" value="1"/>
</dbReference>
<dbReference type="EMBL" id="RHLQ01000009">
    <property type="protein sequence ID" value="RND00249.1"/>
    <property type="molecule type" value="Genomic_DNA"/>
</dbReference>
<dbReference type="PROSITE" id="PS50935">
    <property type="entry name" value="SSB"/>
    <property type="match status" value="1"/>
</dbReference>
<dbReference type="SUPFAM" id="SSF50249">
    <property type="entry name" value="Nucleic acid-binding proteins"/>
    <property type="match status" value="1"/>
</dbReference>
<evidence type="ECO:0000256" key="5">
    <source>
        <dbReference type="SAM" id="MobiDB-lite"/>
    </source>
</evidence>
<dbReference type="GO" id="GO:0006310">
    <property type="term" value="P:DNA recombination"/>
    <property type="evidence" value="ECO:0007669"/>
    <property type="project" value="UniProtKB-KW"/>
</dbReference>
<evidence type="ECO:0000256" key="2">
    <source>
        <dbReference type="ARBA" id="ARBA00023172"/>
    </source>
</evidence>
<name>A0A3M8HD98_9BACI</name>
<dbReference type="InterPro" id="IPR000424">
    <property type="entry name" value="Primosome_PriB/ssb"/>
</dbReference>
<comment type="subunit">
    <text evidence="3">Homotetramer.</text>
</comment>
<sequence length="176" mass="19727">MINRVVLVGRLTKDPELRYSPSGIAVCRFTVAVNRTFSNQQGEREADFIGCIAWRKQAENLANYMKKGSLIGLEGRIQTGSFEGQDGKRVYTTDVVADSIQFLEPRSNNSDGSNSVSNYQPSANYQSLTQTQNTGQYGGQTYQQNYTRVDEDPFASSKGPIEVTEDDLPFDYRQVR</sequence>
<dbReference type="HAMAP" id="MF_00984">
    <property type="entry name" value="SSB"/>
    <property type="match status" value="1"/>
</dbReference>
<dbReference type="GO" id="GO:0003697">
    <property type="term" value="F:single-stranded DNA binding"/>
    <property type="evidence" value="ECO:0007669"/>
    <property type="project" value="UniProtKB-UniRule"/>
</dbReference>
<feature type="region of interest" description="Disordered" evidence="5">
    <location>
        <begin position="150"/>
        <end position="176"/>
    </location>
</feature>
<proteinExistence type="inferred from homology"/>
<keyword evidence="1 3" id="KW-0238">DNA-binding</keyword>
<evidence type="ECO:0000256" key="1">
    <source>
        <dbReference type="ARBA" id="ARBA00023125"/>
    </source>
</evidence>
<comment type="caution">
    <text evidence="6">The sequence shown here is derived from an EMBL/GenBank/DDBJ whole genome shotgun (WGS) entry which is preliminary data.</text>
</comment>